<dbReference type="Proteomes" id="UP000265703">
    <property type="component" value="Unassembled WGS sequence"/>
</dbReference>
<dbReference type="SUPFAM" id="SSF56112">
    <property type="entry name" value="Protein kinase-like (PK-like)"/>
    <property type="match status" value="1"/>
</dbReference>
<reference evidence="2 3" key="1">
    <citation type="submission" date="2018-06" db="EMBL/GenBank/DDBJ databases">
        <title>Comparative genomics reveals the genomic features of Rhizophagus irregularis, R. cerebriforme, R. diaphanum and Gigaspora rosea, and their symbiotic lifestyle signature.</title>
        <authorList>
            <person name="Morin E."/>
            <person name="San Clemente H."/>
            <person name="Chen E.C.H."/>
            <person name="De La Providencia I."/>
            <person name="Hainaut M."/>
            <person name="Kuo A."/>
            <person name="Kohler A."/>
            <person name="Murat C."/>
            <person name="Tang N."/>
            <person name="Roy S."/>
            <person name="Loubradou J."/>
            <person name="Henrissat B."/>
            <person name="Grigoriev I.V."/>
            <person name="Corradi N."/>
            <person name="Roux C."/>
            <person name="Martin F.M."/>
        </authorList>
    </citation>
    <scope>NUCLEOTIDE SEQUENCE [LARGE SCALE GENOMIC DNA]</scope>
    <source>
        <strain evidence="2 3">DAOM 227022</strain>
    </source>
</reference>
<feature type="domain" description="Protein kinase" evidence="1">
    <location>
        <begin position="115"/>
        <end position="369"/>
    </location>
</feature>
<dbReference type="InterPro" id="IPR001245">
    <property type="entry name" value="Ser-Thr/Tyr_kinase_cat_dom"/>
</dbReference>
<dbReference type="AlphaFoldDB" id="A0A397S845"/>
<dbReference type="InterPro" id="IPR051681">
    <property type="entry name" value="Ser/Thr_Kinases-Pseudokinases"/>
</dbReference>
<evidence type="ECO:0000259" key="1">
    <source>
        <dbReference type="PROSITE" id="PS50011"/>
    </source>
</evidence>
<evidence type="ECO:0000313" key="3">
    <source>
        <dbReference type="Proteomes" id="UP000265703"/>
    </source>
</evidence>
<dbReference type="Gene3D" id="1.10.510.10">
    <property type="entry name" value="Transferase(Phosphotransferase) domain 1"/>
    <property type="match status" value="1"/>
</dbReference>
<proteinExistence type="predicted"/>
<gene>
    <name evidence="2" type="ORF">C1645_843307</name>
</gene>
<comment type="caution">
    <text evidence="2">The sequence shown here is derived from an EMBL/GenBank/DDBJ whole genome shotgun (WGS) entry which is preliminary data.</text>
</comment>
<dbReference type="InterPro" id="IPR000719">
    <property type="entry name" value="Prot_kinase_dom"/>
</dbReference>
<protein>
    <submittedName>
        <fullName evidence="2">Kinase-like domain-containing protein</fullName>
    </submittedName>
</protein>
<keyword evidence="3" id="KW-1185">Reference proteome</keyword>
<keyword evidence="2" id="KW-0808">Transferase</keyword>
<dbReference type="OrthoDB" id="4062651at2759"/>
<dbReference type="InterPro" id="IPR011009">
    <property type="entry name" value="Kinase-like_dom_sf"/>
</dbReference>
<dbReference type="GO" id="GO:0004674">
    <property type="term" value="F:protein serine/threonine kinase activity"/>
    <property type="evidence" value="ECO:0007669"/>
    <property type="project" value="TreeGrafter"/>
</dbReference>
<dbReference type="Pfam" id="PF07714">
    <property type="entry name" value="PK_Tyr_Ser-Thr"/>
    <property type="match status" value="1"/>
</dbReference>
<dbReference type="PANTHER" id="PTHR44329">
    <property type="entry name" value="SERINE/THREONINE-PROTEIN KINASE TNNI3K-RELATED"/>
    <property type="match status" value="1"/>
</dbReference>
<organism evidence="2 3">
    <name type="scientific">Glomus cerebriforme</name>
    <dbReference type="NCBI Taxonomy" id="658196"/>
    <lineage>
        <taxon>Eukaryota</taxon>
        <taxon>Fungi</taxon>
        <taxon>Fungi incertae sedis</taxon>
        <taxon>Mucoromycota</taxon>
        <taxon>Glomeromycotina</taxon>
        <taxon>Glomeromycetes</taxon>
        <taxon>Glomerales</taxon>
        <taxon>Glomeraceae</taxon>
        <taxon>Glomus</taxon>
    </lineage>
</organism>
<evidence type="ECO:0000313" key="2">
    <source>
        <dbReference type="EMBL" id="RIA80187.1"/>
    </source>
</evidence>
<sequence length="535" mass="62081">MSNIRYKLVNAAIHKAFALIDSNINNDSDEHYEIMQQTILDDESITNDEKSEAIRLLNKTHNKHKILYNIGKKRICENCQLKCLAISYCEYCMRNYLKSNFSNWTSGNYDIDDLIQKCQMESLSPYSIVEWIPYNNLQNVKYLTKVLDNVESANRSWFDEAKSHLTIANKWGFIVQCYGLTQDPSNGNYMLVMKQLDTNLRKYLQQNHNQLTWKEKIKIAFGIIIALIKVHNEKAIHRDLHSGNILYLEVSNSWYIGDLGFCGPADKLLGSIYGNLPYIAPEVIVGNGYTFASDIYSIAMLMWEISSGQPPFANYGHDYYLAMNIVNGMRPKIVSGTPLKYKELMQRCWDADPANRPDIETLWEEIAEINKNSNVYNFKHLPEPRNATQTYHSIQNELSIPHGTVDIVEQDNLQIPVDMYNNQKLNFGFVENEKEDLIAKSKKMRFNNDEDKSEAYNNPNLHSEDQNELEIPEVIISDVFDSQIRVISHLSNKCKNIWEIKDFVAAIKSVIKIFKIRFLTKKLFSQESFELYLLY</sequence>
<dbReference type="PROSITE" id="PS50011">
    <property type="entry name" value="PROTEIN_KINASE_DOM"/>
    <property type="match status" value="1"/>
</dbReference>
<name>A0A397S845_9GLOM</name>
<keyword evidence="2" id="KW-0418">Kinase</keyword>
<dbReference type="EMBL" id="QKYT01001025">
    <property type="protein sequence ID" value="RIA80187.1"/>
    <property type="molecule type" value="Genomic_DNA"/>
</dbReference>
<dbReference type="GO" id="GO:0005524">
    <property type="term" value="F:ATP binding"/>
    <property type="evidence" value="ECO:0007669"/>
    <property type="project" value="InterPro"/>
</dbReference>
<accession>A0A397S845</accession>